<dbReference type="Pfam" id="PF00849">
    <property type="entry name" value="PseudoU_synth_2"/>
    <property type="match status" value="1"/>
</dbReference>
<comment type="similarity">
    <text evidence="1 5">Belongs to the pseudouridine synthase RluA family.</text>
</comment>
<dbReference type="SUPFAM" id="SSF55174">
    <property type="entry name" value="Alpha-L RNA-binding motif"/>
    <property type="match status" value="1"/>
</dbReference>
<dbReference type="CDD" id="cd00165">
    <property type="entry name" value="S4"/>
    <property type="match status" value="1"/>
</dbReference>
<sequence length="312" mass="35104">MITEFIVTEGEARKRLDQFLVNRERDISRSRLQRLIELGRIRVNDRMVKPSHTIKPGDHITMDVPQPGPLLVDGKAMTLEILYEDEDLLVLNKPAGVVVHPAAGNWEGTVINALLAHIPNHADSEIFNGKRALPRLVHRLDKDTSGVMVVAKTDHAHRTLATQFEKHSINRIYEAYVLGRPGHEQGMIELPIGRDRGEPKKVSSNTAQPQRAVTEYRVEQVFGELASQVVLFPRTGRTHQLRVHLASLGCPILGDERYGGQKVCRIMEIDIPRVMLHAGTLGFQHPVSGKFQEYSVGFPLDMQEMCQAFLNK</sequence>
<dbReference type="PROSITE" id="PS01129">
    <property type="entry name" value="PSI_RLU"/>
    <property type="match status" value="1"/>
</dbReference>
<evidence type="ECO:0000313" key="7">
    <source>
        <dbReference type="EMBL" id="WNM57083.1"/>
    </source>
</evidence>
<dbReference type="KEGG" id="nall:PP769_14005"/>
<dbReference type="PROSITE" id="PS50889">
    <property type="entry name" value="S4"/>
    <property type="match status" value="1"/>
</dbReference>
<comment type="function">
    <text evidence="5">Responsible for synthesis of pseudouridine from uracil.</text>
</comment>
<protein>
    <recommendedName>
        <fullName evidence="5">Pseudouridine synthase</fullName>
        <ecNumber evidence="5">5.4.99.-</ecNumber>
    </recommendedName>
</protein>
<dbReference type="InterPro" id="IPR006224">
    <property type="entry name" value="PsdUridine_synth_RluA-like_CS"/>
</dbReference>
<evidence type="ECO:0000256" key="2">
    <source>
        <dbReference type="ARBA" id="ARBA00023235"/>
    </source>
</evidence>
<dbReference type="Pfam" id="PF01479">
    <property type="entry name" value="S4"/>
    <property type="match status" value="1"/>
</dbReference>
<dbReference type="NCBIfam" id="TIGR00005">
    <property type="entry name" value="rluA_subfam"/>
    <property type="match status" value="1"/>
</dbReference>
<proteinExistence type="inferred from homology"/>
<dbReference type="PANTHER" id="PTHR21600">
    <property type="entry name" value="MITOCHONDRIAL RNA PSEUDOURIDINE SYNTHASE"/>
    <property type="match status" value="1"/>
</dbReference>
<dbReference type="CDD" id="cd02869">
    <property type="entry name" value="PseudoU_synth_RluA_like"/>
    <property type="match status" value="1"/>
</dbReference>
<feature type="active site" evidence="3">
    <location>
        <position position="141"/>
    </location>
</feature>
<keyword evidence="4" id="KW-0694">RNA-binding</keyword>
<dbReference type="AlphaFoldDB" id="A0AA96G8F8"/>
<dbReference type="EC" id="5.4.99.-" evidence="5"/>
<dbReference type="RefSeq" id="WP_312641165.1">
    <property type="nucleotide sequence ID" value="NZ_CP116967.1"/>
</dbReference>
<evidence type="ECO:0000256" key="1">
    <source>
        <dbReference type="ARBA" id="ARBA00010876"/>
    </source>
</evidence>
<dbReference type="Proteomes" id="UP001302719">
    <property type="component" value="Chromosome"/>
</dbReference>
<dbReference type="InterPro" id="IPR002942">
    <property type="entry name" value="S4_RNA-bd"/>
</dbReference>
<dbReference type="InterPro" id="IPR050188">
    <property type="entry name" value="RluA_PseudoU_synthase"/>
</dbReference>
<evidence type="ECO:0000313" key="8">
    <source>
        <dbReference type="Proteomes" id="UP001302719"/>
    </source>
</evidence>
<feature type="domain" description="RNA-binding S4" evidence="6">
    <location>
        <begin position="14"/>
        <end position="69"/>
    </location>
</feature>
<keyword evidence="8" id="KW-1185">Reference proteome</keyword>
<name>A0AA96G8F8_9BACT</name>
<dbReference type="Gene3D" id="3.10.290.10">
    <property type="entry name" value="RNA-binding S4 domain"/>
    <property type="match status" value="1"/>
</dbReference>
<dbReference type="GO" id="GO:0003723">
    <property type="term" value="F:RNA binding"/>
    <property type="evidence" value="ECO:0007669"/>
    <property type="project" value="UniProtKB-KW"/>
</dbReference>
<dbReference type="SUPFAM" id="SSF55120">
    <property type="entry name" value="Pseudouridine synthase"/>
    <property type="match status" value="1"/>
</dbReference>
<dbReference type="EMBL" id="CP116967">
    <property type="protein sequence ID" value="WNM57083.1"/>
    <property type="molecule type" value="Genomic_DNA"/>
</dbReference>
<evidence type="ECO:0000256" key="5">
    <source>
        <dbReference type="RuleBase" id="RU362028"/>
    </source>
</evidence>
<comment type="catalytic activity">
    <reaction evidence="5">
        <text>a uridine in RNA = a pseudouridine in RNA</text>
        <dbReference type="Rhea" id="RHEA:48348"/>
        <dbReference type="Rhea" id="RHEA-COMP:12068"/>
        <dbReference type="Rhea" id="RHEA-COMP:12069"/>
        <dbReference type="ChEBI" id="CHEBI:65314"/>
        <dbReference type="ChEBI" id="CHEBI:65315"/>
    </reaction>
</comment>
<dbReference type="SMART" id="SM00363">
    <property type="entry name" value="S4"/>
    <property type="match status" value="1"/>
</dbReference>
<evidence type="ECO:0000256" key="3">
    <source>
        <dbReference type="PIRSR" id="PIRSR606225-1"/>
    </source>
</evidence>
<accession>A0AA96G8F8</accession>
<dbReference type="InterPro" id="IPR006145">
    <property type="entry name" value="PsdUridine_synth_RsuA/RluA"/>
</dbReference>
<dbReference type="InterPro" id="IPR006225">
    <property type="entry name" value="PsdUridine_synth_RluC/D"/>
</dbReference>
<dbReference type="InterPro" id="IPR036986">
    <property type="entry name" value="S4_RNA-bd_sf"/>
</dbReference>
<evidence type="ECO:0000256" key="4">
    <source>
        <dbReference type="PROSITE-ProRule" id="PRU00182"/>
    </source>
</evidence>
<dbReference type="Gene3D" id="3.30.2350.10">
    <property type="entry name" value="Pseudouridine synthase"/>
    <property type="match status" value="1"/>
</dbReference>
<gene>
    <name evidence="7" type="ORF">PP769_14005</name>
</gene>
<dbReference type="GO" id="GO:0120159">
    <property type="term" value="F:rRNA pseudouridine synthase activity"/>
    <property type="evidence" value="ECO:0007669"/>
    <property type="project" value="UniProtKB-ARBA"/>
</dbReference>
<dbReference type="PANTHER" id="PTHR21600:SF44">
    <property type="entry name" value="RIBOSOMAL LARGE SUBUNIT PSEUDOURIDINE SYNTHASE D"/>
    <property type="match status" value="1"/>
</dbReference>
<reference evidence="7 8" key="1">
    <citation type="submission" date="2023-01" db="EMBL/GenBank/DDBJ databases">
        <title>Cultivation and genomic characterization of new, ubiquitous marine nitrite-oxidizing bacteria from the Nitrospirales.</title>
        <authorList>
            <person name="Mueller A.J."/>
            <person name="Daebeler A."/>
            <person name="Herbold C.W."/>
            <person name="Kirkegaard R.H."/>
            <person name="Daims H."/>
        </authorList>
    </citation>
    <scope>NUCLEOTIDE SEQUENCE [LARGE SCALE GENOMIC DNA]</scope>
    <source>
        <strain evidence="7 8">VA</strain>
    </source>
</reference>
<dbReference type="InterPro" id="IPR020103">
    <property type="entry name" value="PsdUridine_synth_cat_dom_sf"/>
</dbReference>
<evidence type="ECO:0000259" key="6">
    <source>
        <dbReference type="SMART" id="SM00363"/>
    </source>
</evidence>
<dbReference type="GO" id="GO:0000455">
    <property type="term" value="P:enzyme-directed rRNA pseudouridine synthesis"/>
    <property type="evidence" value="ECO:0007669"/>
    <property type="project" value="TreeGrafter"/>
</dbReference>
<organism evidence="7 8">
    <name type="scientific">Candidatus Nitrospira allomarina</name>
    <dbReference type="NCBI Taxonomy" id="3020900"/>
    <lineage>
        <taxon>Bacteria</taxon>
        <taxon>Pseudomonadati</taxon>
        <taxon>Nitrospirota</taxon>
        <taxon>Nitrospiria</taxon>
        <taxon>Nitrospirales</taxon>
        <taxon>Nitrospiraceae</taxon>
        <taxon>Nitrospira</taxon>
    </lineage>
</organism>
<keyword evidence="2 5" id="KW-0413">Isomerase</keyword>